<evidence type="ECO:0000259" key="1">
    <source>
        <dbReference type="Pfam" id="PF10047"/>
    </source>
</evidence>
<feature type="domain" description="DUF2281" evidence="1">
    <location>
        <begin position="5"/>
        <end position="72"/>
    </location>
</feature>
<dbReference type="AlphaFoldDB" id="A0A917J5N3"/>
<proteinExistence type="predicted"/>
<gene>
    <name evidence="2" type="ORF">GCM10011425_08570</name>
</gene>
<protein>
    <recommendedName>
        <fullName evidence="1">DUF2281 domain-containing protein</fullName>
    </recommendedName>
</protein>
<evidence type="ECO:0000313" key="2">
    <source>
        <dbReference type="EMBL" id="GGI49645.1"/>
    </source>
</evidence>
<accession>A0A917J5N3</accession>
<reference evidence="2" key="1">
    <citation type="journal article" date="2014" name="Int. J. Syst. Evol. Microbiol.">
        <title>Complete genome sequence of Corynebacterium casei LMG S-19264T (=DSM 44701T), isolated from a smear-ripened cheese.</title>
        <authorList>
            <consortium name="US DOE Joint Genome Institute (JGI-PGF)"/>
            <person name="Walter F."/>
            <person name="Albersmeier A."/>
            <person name="Kalinowski J."/>
            <person name="Ruckert C."/>
        </authorList>
    </citation>
    <scope>NUCLEOTIDE SEQUENCE</scope>
    <source>
        <strain evidence="2">CCM 8711</strain>
    </source>
</reference>
<dbReference type="RefSeq" id="WP_188414079.1">
    <property type="nucleotide sequence ID" value="NZ_BMDO01000001.1"/>
</dbReference>
<comment type="caution">
    <text evidence="2">The sequence shown here is derived from an EMBL/GenBank/DDBJ whole genome shotgun (WGS) entry which is preliminary data.</text>
</comment>
<dbReference type="EMBL" id="BMDO01000001">
    <property type="protein sequence ID" value="GGI49645.1"/>
    <property type="molecule type" value="Genomic_DNA"/>
</dbReference>
<dbReference type="Pfam" id="PF10047">
    <property type="entry name" value="DUF2281"/>
    <property type="match status" value="1"/>
</dbReference>
<keyword evidence="3" id="KW-1185">Reference proteome</keyword>
<organism evidence="2 3">
    <name type="scientific">Mucilaginibacter galii</name>
    <dbReference type="NCBI Taxonomy" id="2005073"/>
    <lineage>
        <taxon>Bacteria</taxon>
        <taxon>Pseudomonadati</taxon>
        <taxon>Bacteroidota</taxon>
        <taxon>Sphingobacteriia</taxon>
        <taxon>Sphingobacteriales</taxon>
        <taxon>Sphingobacteriaceae</taxon>
        <taxon>Mucilaginibacter</taxon>
    </lineage>
</organism>
<dbReference type="InterPro" id="IPR018739">
    <property type="entry name" value="DUF2281"/>
</dbReference>
<dbReference type="Proteomes" id="UP000662074">
    <property type="component" value="Unassembled WGS sequence"/>
</dbReference>
<evidence type="ECO:0000313" key="3">
    <source>
        <dbReference type="Proteomes" id="UP000662074"/>
    </source>
</evidence>
<name>A0A917J5N3_9SPHI</name>
<sequence length="73" mass="8415">MISTTLIEKLEQLSPELQRKIEDEVDVLLVEKKRGSNDLLEEPNIGRGYGSMKNKIWMADDFDAPLDGFKEYI</sequence>
<reference evidence="2" key="2">
    <citation type="submission" date="2020-09" db="EMBL/GenBank/DDBJ databases">
        <authorList>
            <person name="Sun Q."/>
            <person name="Sedlacek I."/>
        </authorList>
    </citation>
    <scope>NUCLEOTIDE SEQUENCE</scope>
    <source>
        <strain evidence="2">CCM 8711</strain>
    </source>
</reference>